<dbReference type="PANTHER" id="PTHR31009">
    <property type="entry name" value="S-ADENOSYL-L-METHIONINE:CARBOXYL METHYLTRANSFERASE FAMILY PROTEIN"/>
    <property type="match status" value="1"/>
</dbReference>
<comment type="caution">
    <text evidence="4">The sequence shown here is derived from an EMBL/GenBank/DDBJ whole genome shotgun (WGS) entry which is preliminary data.</text>
</comment>
<dbReference type="Gene3D" id="3.40.50.150">
    <property type="entry name" value="Vaccinia Virus protein VP39"/>
    <property type="match status" value="1"/>
</dbReference>
<dbReference type="SUPFAM" id="SSF53335">
    <property type="entry name" value="S-adenosyl-L-methionine-dependent methyltransferases"/>
    <property type="match status" value="1"/>
</dbReference>
<dbReference type="Proteomes" id="UP000822688">
    <property type="component" value="Chromosome 5"/>
</dbReference>
<evidence type="ECO:0000256" key="3">
    <source>
        <dbReference type="SAM" id="MobiDB-lite"/>
    </source>
</evidence>
<name>A0A8T0HY78_CERPU</name>
<dbReference type="InterPro" id="IPR005299">
    <property type="entry name" value="MeTrfase_7"/>
</dbReference>
<keyword evidence="1" id="KW-0479">Metal-binding</keyword>
<dbReference type="InterPro" id="IPR029063">
    <property type="entry name" value="SAM-dependent_MTases_sf"/>
</dbReference>
<dbReference type="Gene3D" id="1.10.1200.270">
    <property type="entry name" value="Methyltransferase, alpha-helical capping domain"/>
    <property type="match status" value="1"/>
</dbReference>
<reference evidence="4" key="1">
    <citation type="submission" date="2020-06" db="EMBL/GenBank/DDBJ databases">
        <title>WGS assembly of Ceratodon purpureus strain R40.</title>
        <authorList>
            <person name="Carey S.B."/>
            <person name="Jenkins J."/>
            <person name="Shu S."/>
            <person name="Lovell J.T."/>
            <person name="Sreedasyam A."/>
            <person name="Maumus F."/>
            <person name="Tiley G.P."/>
            <person name="Fernandez-Pozo N."/>
            <person name="Barry K."/>
            <person name="Chen C."/>
            <person name="Wang M."/>
            <person name="Lipzen A."/>
            <person name="Daum C."/>
            <person name="Saski C.A."/>
            <person name="Payton A.C."/>
            <person name="Mcbreen J.C."/>
            <person name="Conrad R.E."/>
            <person name="Kollar L.M."/>
            <person name="Olsson S."/>
            <person name="Huttunen S."/>
            <person name="Landis J.B."/>
            <person name="Wickett N.J."/>
            <person name="Johnson M.G."/>
            <person name="Rensing S.A."/>
            <person name="Grimwood J."/>
            <person name="Schmutz J."/>
            <person name="Mcdaniel S.F."/>
        </authorList>
    </citation>
    <scope>NUCLEOTIDE SEQUENCE</scope>
    <source>
        <strain evidence="4">R40</strain>
    </source>
</reference>
<protein>
    <submittedName>
        <fullName evidence="4">Uncharacterized protein</fullName>
    </submittedName>
</protein>
<sequence length="377" mass="41494">MASGLPAPRTAGGDGEGSYSRQSRLWSGMGSMLTPSLKEAILNHLSPPAEGSGAIHYADFGCSVGANTLRFAQFVADTLKARPDVIDRDIVCHFVDLPSNDFNTLFKQLPPFVGEGDGSGEERTWFADGVPGSQYRRMFPRSSLHVAITALTLHYLSETPKSILDKSSPAYNKGKIGPNGSSPAAAEAYAEASRQGLRKFFECRAEEIASGGVLCFYTPGRRDRAHPEHQLFEEIIHFVPPFEKAWKELVNEGVLTEESLDAFNIPICHPSIEELREAIEHPPSAFRIEKLDFIDKFALTPDNAEETVFKDAQAYGQFMVNMFNSGMGPMVGDYLGPELAPALVNRFRQICEKDYPVKKAAGFPMYMSMCVAALIRK</sequence>
<dbReference type="GO" id="GO:0046872">
    <property type="term" value="F:metal ion binding"/>
    <property type="evidence" value="ECO:0007669"/>
    <property type="project" value="UniProtKB-KW"/>
</dbReference>
<keyword evidence="5" id="KW-1185">Reference proteome</keyword>
<organism evidence="4 5">
    <name type="scientific">Ceratodon purpureus</name>
    <name type="common">Fire moss</name>
    <name type="synonym">Dicranum purpureum</name>
    <dbReference type="NCBI Taxonomy" id="3225"/>
    <lineage>
        <taxon>Eukaryota</taxon>
        <taxon>Viridiplantae</taxon>
        <taxon>Streptophyta</taxon>
        <taxon>Embryophyta</taxon>
        <taxon>Bryophyta</taxon>
        <taxon>Bryophytina</taxon>
        <taxon>Bryopsida</taxon>
        <taxon>Dicranidae</taxon>
        <taxon>Pseudoditrichales</taxon>
        <taxon>Ditrichaceae</taxon>
        <taxon>Ceratodon</taxon>
    </lineage>
</organism>
<dbReference type="EMBL" id="CM026425">
    <property type="protein sequence ID" value="KAG0575649.1"/>
    <property type="molecule type" value="Genomic_DNA"/>
</dbReference>
<dbReference type="InterPro" id="IPR042086">
    <property type="entry name" value="MeTrfase_capping"/>
</dbReference>
<evidence type="ECO:0000313" key="5">
    <source>
        <dbReference type="Proteomes" id="UP000822688"/>
    </source>
</evidence>
<keyword evidence="2" id="KW-0460">Magnesium</keyword>
<evidence type="ECO:0000256" key="2">
    <source>
        <dbReference type="ARBA" id="ARBA00022842"/>
    </source>
</evidence>
<proteinExistence type="predicted"/>
<dbReference type="AlphaFoldDB" id="A0A8T0HY78"/>
<dbReference type="Pfam" id="PF03492">
    <property type="entry name" value="Methyltransf_7"/>
    <property type="match status" value="1"/>
</dbReference>
<evidence type="ECO:0000313" key="4">
    <source>
        <dbReference type="EMBL" id="KAG0575649.1"/>
    </source>
</evidence>
<dbReference type="GO" id="GO:0008168">
    <property type="term" value="F:methyltransferase activity"/>
    <property type="evidence" value="ECO:0007669"/>
    <property type="project" value="InterPro"/>
</dbReference>
<gene>
    <name evidence="4" type="ORF">KC19_5G020400</name>
</gene>
<evidence type="ECO:0000256" key="1">
    <source>
        <dbReference type="ARBA" id="ARBA00022723"/>
    </source>
</evidence>
<accession>A0A8T0HY78</accession>
<feature type="region of interest" description="Disordered" evidence="3">
    <location>
        <begin position="1"/>
        <end position="22"/>
    </location>
</feature>